<dbReference type="PANTHER" id="PTHR35218:SF9">
    <property type="entry name" value="ENDONUCLEASE_EXONUCLEASE_PHOSPHATASE DOMAIN-CONTAINING PROTEIN"/>
    <property type="match status" value="1"/>
</dbReference>
<dbReference type="Gene3D" id="3.60.10.10">
    <property type="entry name" value="Endonuclease/exonuclease/phosphatase"/>
    <property type="match status" value="1"/>
</dbReference>
<evidence type="ECO:0000259" key="1">
    <source>
        <dbReference type="Pfam" id="PF03372"/>
    </source>
</evidence>
<dbReference type="AlphaFoldDB" id="A0AAE1MW22"/>
<accession>A0AAE1MW22</accession>
<organism evidence="2 3">
    <name type="scientific">Acacia crassicarpa</name>
    <name type="common">northern wattle</name>
    <dbReference type="NCBI Taxonomy" id="499986"/>
    <lineage>
        <taxon>Eukaryota</taxon>
        <taxon>Viridiplantae</taxon>
        <taxon>Streptophyta</taxon>
        <taxon>Embryophyta</taxon>
        <taxon>Tracheophyta</taxon>
        <taxon>Spermatophyta</taxon>
        <taxon>Magnoliopsida</taxon>
        <taxon>eudicotyledons</taxon>
        <taxon>Gunneridae</taxon>
        <taxon>Pentapetalae</taxon>
        <taxon>rosids</taxon>
        <taxon>fabids</taxon>
        <taxon>Fabales</taxon>
        <taxon>Fabaceae</taxon>
        <taxon>Caesalpinioideae</taxon>
        <taxon>mimosoid clade</taxon>
        <taxon>Acacieae</taxon>
        <taxon>Acacia</taxon>
    </lineage>
</organism>
<dbReference type="EMBL" id="JAWXYG010000003">
    <property type="protein sequence ID" value="KAK4278293.1"/>
    <property type="molecule type" value="Genomic_DNA"/>
</dbReference>
<comment type="caution">
    <text evidence="2">The sequence shown here is derived from an EMBL/GenBank/DDBJ whole genome shotgun (WGS) entry which is preliminary data.</text>
</comment>
<gene>
    <name evidence="2" type="ORF">QN277_016158</name>
</gene>
<feature type="domain" description="Endonuclease/exonuclease/phosphatase" evidence="1">
    <location>
        <begin position="4"/>
        <end position="198"/>
    </location>
</feature>
<dbReference type="InterPro" id="IPR005135">
    <property type="entry name" value="Endo/exonuclease/phosphatase"/>
</dbReference>
<dbReference type="Pfam" id="PF03372">
    <property type="entry name" value="Exo_endo_phos"/>
    <property type="match status" value="1"/>
</dbReference>
<proteinExistence type="predicted"/>
<name>A0AAE1MW22_9FABA</name>
<dbReference type="SUPFAM" id="SSF56219">
    <property type="entry name" value="DNase I-like"/>
    <property type="match status" value="1"/>
</dbReference>
<dbReference type="InterPro" id="IPR036691">
    <property type="entry name" value="Endo/exonu/phosph_ase_sf"/>
</dbReference>
<evidence type="ECO:0000313" key="2">
    <source>
        <dbReference type="EMBL" id="KAK4278293.1"/>
    </source>
</evidence>
<dbReference type="GO" id="GO:0003824">
    <property type="term" value="F:catalytic activity"/>
    <property type="evidence" value="ECO:0007669"/>
    <property type="project" value="InterPro"/>
</dbReference>
<protein>
    <recommendedName>
        <fullName evidence="1">Endonuclease/exonuclease/phosphatase domain-containing protein</fullName>
    </recommendedName>
</protein>
<dbReference type="PANTHER" id="PTHR35218">
    <property type="entry name" value="RNASE H DOMAIN-CONTAINING PROTEIN"/>
    <property type="match status" value="1"/>
</dbReference>
<reference evidence="2" key="1">
    <citation type="submission" date="2023-10" db="EMBL/GenBank/DDBJ databases">
        <title>Chromosome-level genome of the transformable northern wattle, Acacia crassicarpa.</title>
        <authorList>
            <person name="Massaro I."/>
            <person name="Sinha N.R."/>
            <person name="Poethig S."/>
            <person name="Leichty A.R."/>
        </authorList>
    </citation>
    <scope>NUCLEOTIDE SEQUENCE</scope>
    <source>
        <strain evidence="2">Acra3RX</strain>
        <tissue evidence="2">Leaf</tissue>
    </source>
</reference>
<dbReference type="Proteomes" id="UP001293593">
    <property type="component" value="Unassembled WGS sequence"/>
</dbReference>
<evidence type="ECO:0000313" key="3">
    <source>
        <dbReference type="Proteomes" id="UP001293593"/>
    </source>
</evidence>
<sequence length="329" mass="38569">MIIASWNCRGAGGRSFALTIKDIVSKYCIDILCLIELRISGDRADRVCRKLGFSHWFRVESTGYSGGIWLMWDSSLFDITYLTSTTQLLHCSIKEKATNSMSIVTIVYGETTCSRRTDLWNSIRLLKNSNSPWLVMGDFNIYLSPNDKLGGADPPWASMKHFKDCVDDSELIKAKIQGEKFTWERKGLKERLDWVFSNINWINCFSNFIVRLELKFKSDHRVVVVNSNPSSHRRNFRKNFSYQIAWTLEDYFKDVTKEAWNDKNWLDGLQSFQKVALDWNDNRIGNFTKKKRELIRRLEGIDKSRKMNLQTGLYKLERKLWHEYHKVAT</sequence>
<keyword evidence="3" id="KW-1185">Reference proteome</keyword>